<gene>
    <name evidence="1" type="ORF">MKW98_029706</name>
</gene>
<evidence type="ECO:0000313" key="2">
    <source>
        <dbReference type="Proteomes" id="UP001202328"/>
    </source>
</evidence>
<dbReference type="EMBL" id="JAJJMB010005286">
    <property type="protein sequence ID" value="KAI3939930.1"/>
    <property type="molecule type" value="Genomic_DNA"/>
</dbReference>
<dbReference type="AlphaFoldDB" id="A0AAD4T3U7"/>
<reference evidence="1" key="1">
    <citation type="submission" date="2022-04" db="EMBL/GenBank/DDBJ databases">
        <title>A functionally conserved STORR gene fusion in Papaver species that diverged 16.8 million years ago.</title>
        <authorList>
            <person name="Catania T."/>
        </authorList>
    </citation>
    <scope>NUCLEOTIDE SEQUENCE</scope>
    <source>
        <strain evidence="1">S-188037</strain>
    </source>
</reference>
<evidence type="ECO:0000313" key="1">
    <source>
        <dbReference type="EMBL" id="KAI3939930.1"/>
    </source>
</evidence>
<keyword evidence="2" id="KW-1185">Reference proteome</keyword>
<organism evidence="1 2">
    <name type="scientific">Papaver atlanticum</name>
    <dbReference type="NCBI Taxonomy" id="357466"/>
    <lineage>
        <taxon>Eukaryota</taxon>
        <taxon>Viridiplantae</taxon>
        <taxon>Streptophyta</taxon>
        <taxon>Embryophyta</taxon>
        <taxon>Tracheophyta</taxon>
        <taxon>Spermatophyta</taxon>
        <taxon>Magnoliopsida</taxon>
        <taxon>Ranunculales</taxon>
        <taxon>Papaveraceae</taxon>
        <taxon>Papaveroideae</taxon>
        <taxon>Papaver</taxon>
    </lineage>
</organism>
<comment type="caution">
    <text evidence="1">The sequence shown here is derived from an EMBL/GenBank/DDBJ whole genome shotgun (WGS) entry which is preliminary data.</text>
</comment>
<name>A0AAD4T3U7_9MAGN</name>
<accession>A0AAD4T3U7</accession>
<dbReference type="Proteomes" id="UP001202328">
    <property type="component" value="Unassembled WGS sequence"/>
</dbReference>
<sequence length="534" mass="60346">MPQFRRHGRKNSPKNETKLKCPEMLYITEGACLSKNEMGSMDINFCVSVIGSKGKGQGKYKDIYLMDCKAGTSGTMFMGMIKGRLVDEQGMDPKNYLFLFNDIDGDAGDICDDDDMFISFWEKGDGGEHNIVQLHVCIVTTAVPWGFPDKNGGVSGVGGLTNVASPVPKKRVTKKVEIRKSPRLLEKQRNKLNQTEIRPTKLNFVDEEDDQLKTKLIWCAVDKEVGDGQDEDYSGCINDGEVVTANEVASIPAYEVTEEEETRWEEDYGKYVVEPERLSMVNEDIPEVEPGVICSGMTFGKIENLRRHIRHDCEKEAKGVMDYSQGDYLISKMDVGTSVDKADDIINKIIRPDLNIQIPYWVANDARNLVLAKFHGDFEKSYSKVPQLVTAATTLNPNSIGHFSWAEEGADNRFESMALSYGAQIQGFEDGCRLLIGASLLNFVSKGFKGPELTSLLWKDPKAYKRHHWEGHMKEMLELNEEAHRYLMKQDPKSRARSWFPHDVAYNGNYDNSALFPLNPTWSKYCSKYYTGFL</sequence>
<proteinExistence type="predicted"/>
<protein>
    <submittedName>
        <fullName evidence="1">Uncharacterized protein</fullName>
    </submittedName>
</protein>